<dbReference type="Gene3D" id="2.40.128.680">
    <property type="match status" value="1"/>
</dbReference>
<dbReference type="AlphaFoldDB" id="A0A409VG84"/>
<accession>A0A409VG84</accession>
<feature type="region of interest" description="Disordered" evidence="1">
    <location>
        <begin position="170"/>
        <end position="253"/>
    </location>
</feature>
<feature type="compositionally biased region" description="Polar residues" evidence="1">
    <location>
        <begin position="47"/>
        <end position="67"/>
    </location>
</feature>
<dbReference type="STRING" id="181874.A0A409VG84"/>
<dbReference type="EMBL" id="NHTK01006069">
    <property type="protein sequence ID" value="PPQ65264.1"/>
    <property type="molecule type" value="Genomic_DNA"/>
</dbReference>
<dbReference type="OrthoDB" id="6222486at2759"/>
<proteinExistence type="predicted"/>
<dbReference type="InParanoid" id="A0A409VG84"/>
<dbReference type="PANTHER" id="PTHR47204:SF1">
    <property type="entry name" value="RIBONUCLEASE H2 SUBUNIT C"/>
    <property type="match status" value="1"/>
</dbReference>
<reference evidence="2 3" key="1">
    <citation type="journal article" date="2018" name="Evol. Lett.">
        <title>Horizontal gene cluster transfer increased hallucinogenic mushroom diversity.</title>
        <authorList>
            <person name="Reynolds H.T."/>
            <person name="Vijayakumar V."/>
            <person name="Gluck-Thaler E."/>
            <person name="Korotkin H.B."/>
            <person name="Matheny P.B."/>
            <person name="Slot J.C."/>
        </authorList>
    </citation>
    <scope>NUCLEOTIDE SEQUENCE [LARGE SCALE GENOMIC DNA]</scope>
    <source>
        <strain evidence="2 3">2629</strain>
    </source>
</reference>
<feature type="compositionally biased region" description="Acidic residues" evidence="1">
    <location>
        <begin position="232"/>
        <end position="241"/>
    </location>
</feature>
<gene>
    <name evidence="2" type="ORF">CVT24_011419</name>
</gene>
<dbReference type="GO" id="GO:0032299">
    <property type="term" value="C:ribonuclease H2 complex"/>
    <property type="evidence" value="ECO:0007669"/>
    <property type="project" value="InterPro"/>
</dbReference>
<organism evidence="2 3">
    <name type="scientific">Panaeolus cyanescens</name>
    <dbReference type="NCBI Taxonomy" id="181874"/>
    <lineage>
        <taxon>Eukaryota</taxon>
        <taxon>Fungi</taxon>
        <taxon>Dikarya</taxon>
        <taxon>Basidiomycota</taxon>
        <taxon>Agaricomycotina</taxon>
        <taxon>Agaricomycetes</taxon>
        <taxon>Agaricomycetidae</taxon>
        <taxon>Agaricales</taxon>
        <taxon>Agaricineae</taxon>
        <taxon>Galeropsidaceae</taxon>
        <taxon>Panaeolus</taxon>
    </lineage>
</organism>
<dbReference type="InterPro" id="IPR013924">
    <property type="entry name" value="RNase_H2_suC"/>
</dbReference>
<feature type="compositionally biased region" description="Polar residues" evidence="1">
    <location>
        <begin position="122"/>
        <end position="138"/>
    </location>
</feature>
<protein>
    <submittedName>
        <fullName evidence="2">Uncharacterized protein</fullName>
    </submittedName>
</protein>
<evidence type="ECO:0000313" key="3">
    <source>
        <dbReference type="Proteomes" id="UP000284842"/>
    </source>
</evidence>
<dbReference type="Proteomes" id="UP000284842">
    <property type="component" value="Unassembled WGS sequence"/>
</dbReference>
<evidence type="ECO:0000313" key="2">
    <source>
        <dbReference type="EMBL" id="PPQ65264.1"/>
    </source>
</evidence>
<sequence length="308" mass="33146">MAQLTIPASSTALEPCKPNLMPFHIDYNGPAPVSQFMRVEKLRREPASQSAGAATSTDNTASQNTSGDGDATMTDVEAVSGTGAPERPSLTAASSVATLCDSTSTSTPASELSEATLVPTPSVESSVQPDTAASQTQLDDIPILDEMDRRVQSAFRGRDIHGLEIDLPKGYSGLVLLPDPNTQEQQASTSKNAKASAKKAPKPREPTPEAPAPSRRRGRLTRSAAPSKQVVEVDDAEEDAVVDLTQDDGQKDVPRREELAQRNLTPISTFSSFTLWQPDRPVDKERDEYYRTLNEWIGLAHVIHGVDV</sequence>
<feature type="compositionally biased region" description="Polar residues" evidence="1">
    <location>
        <begin position="91"/>
        <end position="110"/>
    </location>
</feature>
<dbReference type="Pfam" id="PF08615">
    <property type="entry name" value="RNase_H2_suC"/>
    <property type="match status" value="1"/>
</dbReference>
<dbReference type="GO" id="GO:0006401">
    <property type="term" value="P:RNA catabolic process"/>
    <property type="evidence" value="ECO:0007669"/>
    <property type="project" value="InterPro"/>
</dbReference>
<keyword evidence="3" id="KW-1185">Reference proteome</keyword>
<dbReference type="PANTHER" id="PTHR47204">
    <property type="entry name" value="OS02G0168900 PROTEIN"/>
    <property type="match status" value="1"/>
</dbReference>
<feature type="region of interest" description="Disordered" evidence="1">
    <location>
        <begin position="38"/>
        <end position="145"/>
    </location>
</feature>
<name>A0A409VG84_9AGAR</name>
<evidence type="ECO:0000256" key="1">
    <source>
        <dbReference type="SAM" id="MobiDB-lite"/>
    </source>
</evidence>
<comment type="caution">
    <text evidence="2">The sequence shown here is derived from an EMBL/GenBank/DDBJ whole genome shotgun (WGS) entry which is preliminary data.</text>
</comment>